<gene>
    <name evidence="2" type="ORF">U27_02128</name>
</gene>
<name>A0A0S6W6M2_VECG1</name>
<dbReference type="Pfam" id="PF00534">
    <property type="entry name" value="Glycos_transf_1"/>
    <property type="match status" value="1"/>
</dbReference>
<dbReference type="eggNOG" id="COG0438">
    <property type="taxonomic scope" value="Bacteria"/>
</dbReference>
<dbReference type="Gene3D" id="3.40.50.2000">
    <property type="entry name" value="Glycogen Phosphorylase B"/>
    <property type="match status" value="2"/>
</dbReference>
<accession>A0A0S6W6M2</accession>
<reference evidence="2" key="1">
    <citation type="journal article" date="2015" name="PeerJ">
        <title>First genomic representation of candidate bacterial phylum KSB3 points to enhanced environmental sensing as a trigger of wastewater bulking.</title>
        <authorList>
            <person name="Sekiguchi Y."/>
            <person name="Ohashi A."/>
            <person name="Parks D.H."/>
            <person name="Yamauchi T."/>
            <person name="Tyson G.W."/>
            <person name="Hugenholtz P."/>
        </authorList>
    </citation>
    <scope>NUCLEOTIDE SEQUENCE [LARGE SCALE GENOMIC DNA]</scope>
</reference>
<dbReference type="GO" id="GO:0016757">
    <property type="term" value="F:glycosyltransferase activity"/>
    <property type="evidence" value="ECO:0007669"/>
    <property type="project" value="InterPro"/>
</dbReference>
<evidence type="ECO:0000313" key="2">
    <source>
        <dbReference type="EMBL" id="GAK55296.1"/>
    </source>
</evidence>
<evidence type="ECO:0000313" key="3">
    <source>
        <dbReference type="Proteomes" id="UP000030661"/>
    </source>
</evidence>
<sequence>MTILQVNTYDLAGGAEKIAYTLHEQYQQQHHHAFLAVGYKRSQAPNIFSIPHEMYQGRWERTWNRLAQSLSPFIWKIRGVKQMYHLCCQLRELPHSWRITLGHEDFYFPGTRHLLEIPPTKPALVHAHNLHGNYFDLRVLPWLSSQLPVILTLHDAWLLSGHCAHSFDCERWKIGCGQCPDLSIYPAIHRDATTYNWRRKQTIYTKSQLYVSTPSHWLMRKVEQSMLSQAIVSKKVIPNGIDLSLFHPADKITVRQKLGIPLDTDVCLFVAHGIHQNRWKDSQLLQTVIIKVANSRESKKNCLFIALGATEKEDYMEHYGRAKFRFVPFEKETASVTNYYQAADIYVHAARVDTFPTTILEALACGIPVVATAVGGIPEQIEQGNTGFLIPPGNSEAMAAAIQELLYNHKRCHDMGIQAAKMARERFDVKRMIADYLTWYEEILNNSSKTSLCPYGQTDELRR</sequence>
<dbReference type="STRING" id="1499967.U27_02128"/>
<keyword evidence="2" id="KW-0808">Transferase</keyword>
<dbReference type="EMBL" id="DF820463">
    <property type="protein sequence ID" value="GAK55296.1"/>
    <property type="molecule type" value="Genomic_DNA"/>
</dbReference>
<dbReference type="InterPro" id="IPR001296">
    <property type="entry name" value="Glyco_trans_1"/>
</dbReference>
<dbReference type="PANTHER" id="PTHR12526:SF630">
    <property type="entry name" value="GLYCOSYLTRANSFERASE"/>
    <property type="match status" value="1"/>
</dbReference>
<proteinExistence type="predicted"/>
<dbReference type="PANTHER" id="PTHR12526">
    <property type="entry name" value="GLYCOSYLTRANSFERASE"/>
    <property type="match status" value="1"/>
</dbReference>
<dbReference type="Proteomes" id="UP000030661">
    <property type="component" value="Unassembled WGS sequence"/>
</dbReference>
<dbReference type="HOGENOM" id="CLU_009583_28_3_0"/>
<evidence type="ECO:0000259" key="1">
    <source>
        <dbReference type="Pfam" id="PF00534"/>
    </source>
</evidence>
<dbReference type="SUPFAM" id="SSF53756">
    <property type="entry name" value="UDP-Glycosyltransferase/glycogen phosphorylase"/>
    <property type="match status" value="1"/>
</dbReference>
<keyword evidence="3" id="KW-1185">Reference proteome</keyword>
<organism evidence="2">
    <name type="scientific">Vecturithrix granuli</name>
    <dbReference type="NCBI Taxonomy" id="1499967"/>
    <lineage>
        <taxon>Bacteria</taxon>
        <taxon>Candidatus Moduliflexota</taxon>
        <taxon>Candidatus Vecturitrichia</taxon>
        <taxon>Candidatus Vecturitrichales</taxon>
        <taxon>Candidatus Vecturitrichaceae</taxon>
        <taxon>Candidatus Vecturithrix</taxon>
    </lineage>
</organism>
<protein>
    <submittedName>
        <fullName evidence="2">Glycosyl transferase-like protein</fullName>
    </submittedName>
</protein>
<dbReference type="AlphaFoldDB" id="A0A0S6W6M2"/>
<feature type="domain" description="Glycosyl transferase family 1" evidence="1">
    <location>
        <begin position="254"/>
        <end position="421"/>
    </location>
</feature>